<evidence type="ECO:0000256" key="6">
    <source>
        <dbReference type="RuleBase" id="RU362125"/>
    </source>
</evidence>
<evidence type="ECO:0000256" key="5">
    <source>
        <dbReference type="ARBA" id="ARBA00023002"/>
    </source>
</evidence>
<comment type="similarity">
    <text evidence="2 6">Belongs to the acyl-CoA dehydrogenase family.</text>
</comment>
<organism evidence="10 11">
    <name type="scientific">Pseudomonas putida</name>
    <name type="common">Arthrobacter siderocapsulatus</name>
    <dbReference type="NCBI Taxonomy" id="303"/>
    <lineage>
        <taxon>Bacteria</taxon>
        <taxon>Pseudomonadati</taxon>
        <taxon>Pseudomonadota</taxon>
        <taxon>Gammaproteobacteria</taxon>
        <taxon>Pseudomonadales</taxon>
        <taxon>Pseudomonadaceae</taxon>
        <taxon>Pseudomonas</taxon>
    </lineage>
</organism>
<dbReference type="Pfam" id="PF02770">
    <property type="entry name" value="Acyl-CoA_dh_M"/>
    <property type="match status" value="1"/>
</dbReference>
<evidence type="ECO:0000259" key="9">
    <source>
        <dbReference type="Pfam" id="PF02771"/>
    </source>
</evidence>
<evidence type="ECO:0000256" key="3">
    <source>
        <dbReference type="ARBA" id="ARBA00022630"/>
    </source>
</evidence>
<dbReference type="InterPro" id="IPR036250">
    <property type="entry name" value="AcylCo_DH-like_C"/>
</dbReference>
<dbReference type="Pfam" id="PF02771">
    <property type="entry name" value="Acyl-CoA_dh_N"/>
    <property type="match status" value="1"/>
</dbReference>
<dbReference type="SUPFAM" id="SSF47203">
    <property type="entry name" value="Acyl-CoA dehydrogenase C-terminal domain-like"/>
    <property type="match status" value="1"/>
</dbReference>
<comment type="cofactor">
    <cofactor evidence="1 6">
        <name>FAD</name>
        <dbReference type="ChEBI" id="CHEBI:57692"/>
    </cofactor>
</comment>
<dbReference type="PANTHER" id="PTHR43292">
    <property type="entry name" value="ACYL-COA DEHYDROGENASE"/>
    <property type="match status" value="1"/>
</dbReference>
<dbReference type="EMBL" id="CP029693">
    <property type="protein sequence ID" value="AWY40054.1"/>
    <property type="molecule type" value="Genomic_DNA"/>
</dbReference>
<evidence type="ECO:0000256" key="4">
    <source>
        <dbReference type="ARBA" id="ARBA00022827"/>
    </source>
</evidence>
<dbReference type="AlphaFoldDB" id="A0A2Z4RJ87"/>
<dbReference type="Gene3D" id="1.20.140.10">
    <property type="entry name" value="Butyryl-CoA Dehydrogenase, subunit A, domain 3"/>
    <property type="match status" value="1"/>
</dbReference>
<dbReference type="GO" id="GO:0016627">
    <property type="term" value="F:oxidoreductase activity, acting on the CH-CH group of donors"/>
    <property type="evidence" value="ECO:0007669"/>
    <property type="project" value="InterPro"/>
</dbReference>
<sequence>MDNGGPIMSNTLERYRERARSWLAEHAPLYAGQARRGLSFKEDLDLARAWQALKAEHGYACITLPTEVGGAGGSELEKVVFSEEEMRYDLPLVYFSISLNNPLPIFLRYAPSYWTERLARPTVRGELIWCQLFSEPSAGSDLASLRLKAVAVEGGWRLSGQKVWTSWAQIADWGVIVARTDPSLPKHAGLTYFFVDMKSPGVSVVPIRRLGEESDLNEVFFDDVFVPDDQRLGEINGGFKVAVETLMIERYSVTDESGYAPSLEKFIALAEQSKINGKRSLDDAEIRASIADVFVQRQGLRAIHRQALEAFAKGEAPGPEGAMRKLLLGRTRQSLSRMAMNIQGPNSLVLNEDSQAKTDFTSAWLDPSLRIAGGTDELLLNTLAERVLGLPQDSRPDKGQPFNANK</sequence>
<dbReference type="InterPro" id="IPR009075">
    <property type="entry name" value="AcylCo_DH/oxidase_C"/>
</dbReference>
<dbReference type="GO" id="GO:0005886">
    <property type="term" value="C:plasma membrane"/>
    <property type="evidence" value="ECO:0007669"/>
    <property type="project" value="TreeGrafter"/>
</dbReference>
<gene>
    <name evidence="10" type="ORF">DKY63_09135</name>
</gene>
<dbReference type="GO" id="GO:0050660">
    <property type="term" value="F:flavin adenine dinucleotide binding"/>
    <property type="evidence" value="ECO:0007669"/>
    <property type="project" value="InterPro"/>
</dbReference>
<dbReference type="PANTHER" id="PTHR43292:SF4">
    <property type="entry name" value="ACYL-COA DEHYDROGENASE FADE34"/>
    <property type="match status" value="1"/>
</dbReference>
<evidence type="ECO:0000259" key="8">
    <source>
        <dbReference type="Pfam" id="PF02770"/>
    </source>
</evidence>
<dbReference type="SUPFAM" id="SSF56645">
    <property type="entry name" value="Acyl-CoA dehydrogenase NM domain-like"/>
    <property type="match status" value="1"/>
</dbReference>
<name>A0A2Z4RJ87_PSEPU</name>
<feature type="domain" description="Acyl-CoA dehydrogenase/oxidase C-terminal" evidence="7">
    <location>
        <begin position="236"/>
        <end position="388"/>
    </location>
</feature>
<dbReference type="Gene3D" id="1.10.540.10">
    <property type="entry name" value="Acyl-CoA dehydrogenase/oxidase, N-terminal domain"/>
    <property type="match status" value="1"/>
</dbReference>
<dbReference type="InterPro" id="IPR037069">
    <property type="entry name" value="AcylCoA_DH/ox_N_sf"/>
</dbReference>
<dbReference type="InterPro" id="IPR046373">
    <property type="entry name" value="Acyl-CoA_Oxase/DH_mid-dom_sf"/>
</dbReference>
<evidence type="ECO:0000256" key="2">
    <source>
        <dbReference type="ARBA" id="ARBA00009347"/>
    </source>
</evidence>
<dbReference type="Pfam" id="PF00441">
    <property type="entry name" value="Acyl-CoA_dh_1"/>
    <property type="match status" value="1"/>
</dbReference>
<evidence type="ECO:0000313" key="10">
    <source>
        <dbReference type="EMBL" id="AWY40054.1"/>
    </source>
</evidence>
<dbReference type="Gene3D" id="2.40.110.10">
    <property type="entry name" value="Butyryl-CoA Dehydrogenase, subunit A, domain 2"/>
    <property type="match status" value="1"/>
</dbReference>
<proteinExistence type="inferred from homology"/>
<dbReference type="FunFam" id="2.40.110.10:FF:000011">
    <property type="entry name" value="Acyl-CoA dehydrogenase FadE34"/>
    <property type="match status" value="1"/>
</dbReference>
<accession>A0A2Z4RJ87</accession>
<keyword evidence="4 6" id="KW-0274">FAD</keyword>
<dbReference type="InterPro" id="IPR006091">
    <property type="entry name" value="Acyl-CoA_Oxase/DH_mid-dom"/>
</dbReference>
<feature type="domain" description="Acyl-CoA dehydrogenase/oxidase N-terminal" evidence="9">
    <location>
        <begin position="12"/>
        <end position="110"/>
    </location>
</feature>
<dbReference type="Proteomes" id="UP000250299">
    <property type="component" value="Chromosome"/>
</dbReference>
<feature type="domain" description="Acyl-CoA oxidase/dehydrogenase middle" evidence="8">
    <location>
        <begin position="130"/>
        <end position="224"/>
    </location>
</feature>
<protein>
    <submittedName>
        <fullName evidence="10">Acyl-CoA dehydrogenase</fullName>
    </submittedName>
</protein>
<dbReference type="InterPro" id="IPR052161">
    <property type="entry name" value="Mycobact_Acyl-CoA_DH"/>
</dbReference>
<dbReference type="InterPro" id="IPR013786">
    <property type="entry name" value="AcylCoA_DH/ox_N"/>
</dbReference>
<evidence type="ECO:0000256" key="1">
    <source>
        <dbReference type="ARBA" id="ARBA00001974"/>
    </source>
</evidence>
<keyword evidence="5 6" id="KW-0560">Oxidoreductase</keyword>
<evidence type="ECO:0000313" key="11">
    <source>
        <dbReference type="Proteomes" id="UP000250299"/>
    </source>
</evidence>
<reference evidence="10 11" key="1">
    <citation type="submission" date="2018-05" db="EMBL/GenBank/DDBJ databases">
        <title>Whole genome sequence of Pseudomonas putida JBC17.</title>
        <authorList>
            <person name="Lee Y.H."/>
            <person name="David K."/>
        </authorList>
    </citation>
    <scope>NUCLEOTIDE SEQUENCE [LARGE SCALE GENOMIC DNA]</scope>
    <source>
        <strain evidence="10 11">JBC17</strain>
    </source>
</reference>
<dbReference type="InterPro" id="IPR009100">
    <property type="entry name" value="AcylCoA_DH/oxidase_NM_dom_sf"/>
</dbReference>
<dbReference type="OrthoDB" id="9769473at2"/>
<evidence type="ECO:0000259" key="7">
    <source>
        <dbReference type="Pfam" id="PF00441"/>
    </source>
</evidence>
<keyword evidence="3 6" id="KW-0285">Flavoprotein</keyword>